<evidence type="ECO:0000313" key="2">
    <source>
        <dbReference type="EMBL" id="TXK64411.1"/>
    </source>
</evidence>
<dbReference type="Proteomes" id="UP000321248">
    <property type="component" value="Unassembled WGS sequence"/>
</dbReference>
<keyword evidence="1" id="KW-0812">Transmembrane</keyword>
<keyword evidence="1" id="KW-1133">Transmembrane helix</keyword>
<name>A0A5C8KU71_9GAMM</name>
<keyword evidence="3" id="KW-1185">Reference proteome</keyword>
<evidence type="ECO:0000256" key="1">
    <source>
        <dbReference type="SAM" id="Phobius"/>
    </source>
</evidence>
<dbReference type="AlphaFoldDB" id="A0A5C8KU71"/>
<protein>
    <submittedName>
        <fullName evidence="2">Uncharacterized protein</fullName>
    </submittedName>
</protein>
<dbReference type="RefSeq" id="WP_147891223.1">
    <property type="nucleotide sequence ID" value="NZ_VRTS01000003.1"/>
</dbReference>
<organism evidence="2 3">
    <name type="scientific">Alkalisalibacterium limincola</name>
    <dbReference type="NCBI Taxonomy" id="2699169"/>
    <lineage>
        <taxon>Bacteria</taxon>
        <taxon>Pseudomonadati</taxon>
        <taxon>Pseudomonadota</taxon>
        <taxon>Gammaproteobacteria</taxon>
        <taxon>Lysobacterales</taxon>
        <taxon>Lysobacteraceae</taxon>
        <taxon>Alkalisalibacterium</taxon>
    </lineage>
</organism>
<keyword evidence="1" id="KW-0472">Membrane</keyword>
<sequence>MNRPLRISLIVLPWLLLAGVTFVAWLAWVHFQWKDRTLWERMLSDVEAAPAQMEALQLGETAELLEVLEARQASDCRVIREEAHLAPQAMQARVEQALDHCPSNHPGS</sequence>
<proteinExistence type="predicted"/>
<gene>
    <name evidence="2" type="ORF">FU658_05820</name>
</gene>
<feature type="transmembrane region" description="Helical" evidence="1">
    <location>
        <begin position="12"/>
        <end position="31"/>
    </location>
</feature>
<accession>A0A5C8KU71</accession>
<dbReference type="EMBL" id="VRTS01000003">
    <property type="protein sequence ID" value="TXK64411.1"/>
    <property type="molecule type" value="Genomic_DNA"/>
</dbReference>
<dbReference type="OrthoDB" id="8535306at2"/>
<evidence type="ECO:0000313" key="3">
    <source>
        <dbReference type="Proteomes" id="UP000321248"/>
    </source>
</evidence>
<comment type="caution">
    <text evidence="2">The sequence shown here is derived from an EMBL/GenBank/DDBJ whole genome shotgun (WGS) entry which is preliminary data.</text>
</comment>
<reference evidence="2 3" key="1">
    <citation type="submission" date="2019-08" db="EMBL/GenBank/DDBJ databases">
        <authorList>
            <person name="Karlyshev A.V."/>
        </authorList>
    </citation>
    <scope>NUCLEOTIDE SEQUENCE [LARGE SCALE GENOMIC DNA]</scope>
    <source>
        <strain evidence="2 3">Alg18-2.2</strain>
    </source>
</reference>